<dbReference type="Pfam" id="PF02840">
    <property type="entry name" value="Prp18"/>
    <property type="match status" value="1"/>
</dbReference>
<evidence type="ECO:0000256" key="7">
    <source>
        <dbReference type="ARBA" id="ARBA00023242"/>
    </source>
</evidence>
<gene>
    <name evidence="11" type="ORF">OTU49_017533</name>
</gene>
<evidence type="ECO:0000256" key="5">
    <source>
        <dbReference type="ARBA" id="ARBA00022728"/>
    </source>
</evidence>
<feature type="domain" description="Pre-mRNA processing factor 4 (PRP4)-like" evidence="10">
    <location>
        <begin position="116"/>
        <end position="166"/>
    </location>
</feature>
<dbReference type="SUPFAM" id="SSF47938">
    <property type="entry name" value="Functional domain of the splicing factor Prp18"/>
    <property type="match status" value="1"/>
</dbReference>
<comment type="similarity">
    <text evidence="2">Belongs to the PRP18 family.</text>
</comment>
<keyword evidence="4" id="KW-0507">mRNA processing</keyword>
<dbReference type="FunFam" id="1.20.940.10:FF:000002">
    <property type="entry name" value="Pre-mRNA processing factor 18"/>
    <property type="match status" value="1"/>
</dbReference>
<dbReference type="SMART" id="SM00500">
    <property type="entry name" value="SFM"/>
    <property type="match status" value="1"/>
</dbReference>
<proteinExistence type="inferred from homology"/>
<dbReference type="InterPro" id="IPR004098">
    <property type="entry name" value="Prp18"/>
</dbReference>
<evidence type="ECO:0000256" key="6">
    <source>
        <dbReference type="ARBA" id="ARBA00023187"/>
    </source>
</evidence>
<organism evidence="11 12">
    <name type="scientific">Cherax quadricarinatus</name>
    <name type="common">Australian red claw crayfish</name>
    <dbReference type="NCBI Taxonomy" id="27406"/>
    <lineage>
        <taxon>Eukaryota</taxon>
        <taxon>Metazoa</taxon>
        <taxon>Ecdysozoa</taxon>
        <taxon>Arthropoda</taxon>
        <taxon>Crustacea</taxon>
        <taxon>Multicrustacea</taxon>
        <taxon>Malacostraca</taxon>
        <taxon>Eumalacostraca</taxon>
        <taxon>Eucarida</taxon>
        <taxon>Decapoda</taxon>
        <taxon>Pleocyemata</taxon>
        <taxon>Astacidea</taxon>
        <taxon>Parastacoidea</taxon>
        <taxon>Parastacidae</taxon>
        <taxon>Cherax</taxon>
    </lineage>
</organism>
<evidence type="ECO:0000256" key="4">
    <source>
        <dbReference type="ARBA" id="ARBA00022664"/>
    </source>
</evidence>
<evidence type="ECO:0000256" key="2">
    <source>
        <dbReference type="ARBA" id="ARBA00008137"/>
    </source>
</evidence>
<dbReference type="SUPFAM" id="SSF158230">
    <property type="entry name" value="PRP4-like"/>
    <property type="match status" value="1"/>
</dbReference>
<evidence type="ECO:0000259" key="10">
    <source>
        <dbReference type="SMART" id="SM00500"/>
    </source>
</evidence>
<dbReference type="GO" id="GO:0000350">
    <property type="term" value="P:generation of catalytic spliceosome for second transesterification step"/>
    <property type="evidence" value="ECO:0007669"/>
    <property type="project" value="TreeGrafter"/>
</dbReference>
<dbReference type="InterPro" id="IPR036285">
    <property type="entry name" value="PRP4-like_sf"/>
</dbReference>
<name>A0AAW0Y4Y3_CHEQU</name>
<dbReference type="GO" id="GO:0071021">
    <property type="term" value="C:U2-type post-spliceosomal complex"/>
    <property type="evidence" value="ECO:0007669"/>
    <property type="project" value="TreeGrafter"/>
</dbReference>
<evidence type="ECO:0000256" key="9">
    <source>
        <dbReference type="SAM" id="MobiDB-lite"/>
    </source>
</evidence>
<evidence type="ECO:0000256" key="3">
    <source>
        <dbReference type="ARBA" id="ARBA00018242"/>
    </source>
</evidence>
<dbReference type="AlphaFoldDB" id="A0AAW0Y4Y3"/>
<keyword evidence="7" id="KW-0539">Nucleus</keyword>
<dbReference type="Gene3D" id="1.20.940.10">
    <property type="entry name" value="Functional domain of the splicing factor Prp18"/>
    <property type="match status" value="1"/>
</dbReference>
<keyword evidence="6" id="KW-0508">mRNA splicing</keyword>
<reference evidence="11 12" key="1">
    <citation type="journal article" date="2024" name="BMC Genomics">
        <title>Genome assembly of redclaw crayfish (Cherax quadricarinatus) provides insights into its immune adaptation and hypoxia tolerance.</title>
        <authorList>
            <person name="Liu Z."/>
            <person name="Zheng J."/>
            <person name="Li H."/>
            <person name="Fang K."/>
            <person name="Wang S."/>
            <person name="He J."/>
            <person name="Zhou D."/>
            <person name="Weng S."/>
            <person name="Chi M."/>
            <person name="Gu Z."/>
            <person name="He J."/>
            <person name="Li F."/>
            <person name="Wang M."/>
        </authorList>
    </citation>
    <scope>NUCLEOTIDE SEQUENCE [LARGE SCALE GENOMIC DNA]</scope>
    <source>
        <strain evidence="11">ZL_2023a</strain>
    </source>
</reference>
<evidence type="ECO:0000313" key="11">
    <source>
        <dbReference type="EMBL" id="KAK8747834.1"/>
    </source>
</evidence>
<feature type="compositionally biased region" description="Low complexity" evidence="9">
    <location>
        <begin position="91"/>
        <end position="101"/>
    </location>
</feature>
<dbReference type="GO" id="GO:0046540">
    <property type="term" value="C:U4/U6 x U5 tri-snRNP complex"/>
    <property type="evidence" value="ECO:0007669"/>
    <property type="project" value="TreeGrafter"/>
</dbReference>
<dbReference type="PANTHER" id="PTHR13007">
    <property type="entry name" value="PRE-MRNA SPLICING FACTOR-RELATED"/>
    <property type="match status" value="1"/>
</dbReference>
<protein>
    <recommendedName>
        <fullName evidence="3">Pre-mRNA-splicing factor 18</fullName>
    </recommendedName>
    <alternativeName>
        <fullName evidence="8">PRP18 homolog</fullName>
    </alternativeName>
</protein>
<dbReference type="InterPro" id="IPR014906">
    <property type="entry name" value="PRP4-like"/>
</dbReference>
<dbReference type="InterPro" id="IPR039979">
    <property type="entry name" value="PRPF18"/>
</dbReference>
<keyword evidence="12" id="KW-1185">Reference proteome</keyword>
<evidence type="ECO:0000256" key="1">
    <source>
        <dbReference type="ARBA" id="ARBA00004324"/>
    </source>
</evidence>
<dbReference type="GO" id="GO:0016607">
    <property type="term" value="C:nuclear speck"/>
    <property type="evidence" value="ECO:0007669"/>
    <property type="project" value="UniProtKB-SubCell"/>
</dbReference>
<evidence type="ECO:0000256" key="8">
    <source>
        <dbReference type="ARBA" id="ARBA00031388"/>
    </source>
</evidence>
<dbReference type="GO" id="GO:0005682">
    <property type="term" value="C:U5 snRNP"/>
    <property type="evidence" value="ECO:0007669"/>
    <property type="project" value="TreeGrafter"/>
</dbReference>
<dbReference type="Pfam" id="PF08799">
    <property type="entry name" value="PRP4"/>
    <property type="match status" value="1"/>
</dbReference>
<dbReference type="FunFam" id="4.10.280.110:FF:000001">
    <property type="entry name" value="pre-mRNA-splicing factor 18 isoform X2"/>
    <property type="match status" value="1"/>
</dbReference>
<evidence type="ECO:0000313" key="12">
    <source>
        <dbReference type="Proteomes" id="UP001445076"/>
    </source>
</evidence>
<dbReference type="EMBL" id="JARKIK010000014">
    <property type="protein sequence ID" value="KAK8747834.1"/>
    <property type="molecule type" value="Genomic_DNA"/>
</dbReference>
<feature type="region of interest" description="Disordered" evidence="9">
    <location>
        <begin position="85"/>
        <end position="112"/>
    </location>
</feature>
<dbReference type="PANTHER" id="PTHR13007:SF19">
    <property type="entry name" value="PRE-MRNA-SPLICING FACTOR 18"/>
    <property type="match status" value="1"/>
</dbReference>
<comment type="caution">
    <text evidence="11">The sequence shown here is derived from an EMBL/GenBank/DDBJ whole genome shotgun (WGS) entry which is preliminary data.</text>
</comment>
<sequence>GFGHSKQNLRGCCCWTVKEADFFIIYIFQHNMLSLLKKEIEAKKRSLEESNVFEGEKKYFKRSELGARQAEAYWKKCGIGSIGGNSGHGGSNVNENGSSVSRDTVNEEDVGDAPELPRVEVIRRLREREEPILLFAESEHDAFRRLRRLEILEPEVNRGLRNDFQEALERVDQAYLNEILKTEDGEGARNVALSGETITMESVIEMAKDLNNGNATNELRCKVIFKFVQLILQLWGSKHNARPEAEKTSVRGKMDSATYTQTQAYLKPLIKCLKKRSLPDDIMECLVEIVQHCLDGDYVKANDAYLQMAIGNAPWPIGVTMVGIHARTGREKIFSKHVAHVLNDETQRKYIQGLKRLMTKCQQYFPADPSKCVEYRAVAQ</sequence>
<comment type="subcellular location">
    <subcellularLocation>
        <location evidence="1">Nucleus speckle</location>
    </subcellularLocation>
</comment>
<dbReference type="Gene3D" id="4.10.280.110">
    <property type="entry name" value="Pre-mRNA processing factor 4 domain"/>
    <property type="match status" value="1"/>
</dbReference>
<keyword evidence="5" id="KW-0747">Spliceosome</keyword>
<dbReference type="Proteomes" id="UP001445076">
    <property type="component" value="Unassembled WGS sequence"/>
</dbReference>
<accession>A0AAW0Y4Y3</accession>
<feature type="non-terminal residue" evidence="11">
    <location>
        <position position="1"/>
    </location>
</feature>